<evidence type="ECO:0000256" key="4">
    <source>
        <dbReference type="ARBA" id="ARBA00022723"/>
    </source>
</evidence>
<feature type="transmembrane region" description="Helical" evidence="12">
    <location>
        <begin position="291"/>
        <end position="312"/>
    </location>
</feature>
<evidence type="ECO:0000256" key="7">
    <source>
        <dbReference type="ARBA" id="ARBA00023004"/>
    </source>
</evidence>
<dbReference type="OrthoDB" id="1447144at2"/>
<name>A0A4Q7VGN3_9BURK</name>
<dbReference type="EMBL" id="SHKP01000007">
    <property type="protein sequence ID" value="RZT95206.1"/>
    <property type="molecule type" value="Genomic_DNA"/>
</dbReference>
<dbReference type="InterPro" id="IPR003780">
    <property type="entry name" value="COX15/CtaA_fam"/>
</dbReference>
<organism evidence="13 14">
    <name type="scientific">Rivibacter subsaxonicus</name>
    <dbReference type="NCBI Taxonomy" id="457575"/>
    <lineage>
        <taxon>Bacteria</taxon>
        <taxon>Pseudomonadati</taxon>
        <taxon>Pseudomonadota</taxon>
        <taxon>Betaproteobacteria</taxon>
        <taxon>Burkholderiales</taxon>
        <taxon>Rivibacter</taxon>
    </lineage>
</organism>
<feature type="transmembrane region" description="Helical" evidence="12">
    <location>
        <begin position="351"/>
        <end position="371"/>
    </location>
</feature>
<feature type="transmembrane region" description="Helical" evidence="12">
    <location>
        <begin position="44"/>
        <end position="63"/>
    </location>
</feature>
<dbReference type="GO" id="GO:0016491">
    <property type="term" value="F:oxidoreductase activity"/>
    <property type="evidence" value="ECO:0007669"/>
    <property type="project" value="UniProtKB-KW"/>
</dbReference>
<keyword evidence="6" id="KW-0560">Oxidoreductase</keyword>
<proteinExistence type="predicted"/>
<keyword evidence="3 12" id="KW-0812">Transmembrane</keyword>
<keyword evidence="8" id="KW-0350">Heme biosynthesis</keyword>
<evidence type="ECO:0000256" key="11">
    <source>
        <dbReference type="ARBA" id="ARBA00023444"/>
    </source>
</evidence>
<feature type="transmembrane region" description="Helical" evidence="12">
    <location>
        <begin position="149"/>
        <end position="171"/>
    </location>
</feature>
<dbReference type="InterPro" id="IPR050450">
    <property type="entry name" value="COX15/CtaA_HemeA_synthase"/>
</dbReference>
<dbReference type="RefSeq" id="WP_130433421.1">
    <property type="nucleotide sequence ID" value="NZ_SHKP01000007.1"/>
</dbReference>
<evidence type="ECO:0000256" key="5">
    <source>
        <dbReference type="ARBA" id="ARBA00022989"/>
    </source>
</evidence>
<protein>
    <submittedName>
        <fullName evidence="13">Cytochrome c oxidase assembly protein subunit 15</fullName>
    </submittedName>
</protein>
<evidence type="ECO:0000313" key="13">
    <source>
        <dbReference type="EMBL" id="RZT95206.1"/>
    </source>
</evidence>
<feature type="transmembrane region" description="Helical" evidence="12">
    <location>
        <begin position="216"/>
        <end position="235"/>
    </location>
</feature>
<comment type="subcellular location">
    <subcellularLocation>
        <location evidence="1">Membrane</location>
        <topology evidence="1">Multi-pass membrane protein</topology>
    </subcellularLocation>
</comment>
<dbReference type="PANTHER" id="PTHR35457:SF1">
    <property type="entry name" value="HEME A SYNTHASE"/>
    <property type="match status" value="1"/>
</dbReference>
<evidence type="ECO:0000313" key="14">
    <source>
        <dbReference type="Proteomes" id="UP000293671"/>
    </source>
</evidence>
<feature type="transmembrane region" description="Helical" evidence="12">
    <location>
        <begin position="12"/>
        <end position="32"/>
    </location>
</feature>
<keyword evidence="10" id="KW-1015">Disulfide bond</keyword>
<keyword evidence="5 12" id="KW-1133">Transmembrane helix</keyword>
<keyword evidence="14" id="KW-1185">Reference proteome</keyword>
<sequence length="394" mass="41604">MLATSLVNLAPLAQMALLGCLIALGPLVWVWARHRGADAAGKRRALTLLTLFLTFDLVLFGAFTRLTDSGLGCPDWPGCYGSASPLGAAEEIHAAQSAQPSGPVTQRKAWIEMVHRYLATAVGVLITVGMVLEWLAWRRERRERHGPRTAAPGWATLTFVWVCVQGAFGALTVTLKLYPAIVTAHLLGGMVLLALLAAQASAVHRDSIPVTRGLRLGLALVALLTAGQIALGGWVSTNYAVLACTGFPTCQGQWWPSGMDWEHGFSILRPLGAGMGGEGYLPFGALVAIHMVHRVGALILLPLLVALGLMLWRTRAASLRPFALGLWGVALWQSASGISNVVLGWPLAAAVAHTAGAAALVVLLTTLWVRVGVAAPAIAGRPAVAPVEPRLARR</sequence>
<feature type="transmembrane region" description="Helical" evidence="12">
    <location>
        <begin position="324"/>
        <end position="345"/>
    </location>
</feature>
<keyword evidence="4" id="KW-0479">Metal-binding</keyword>
<dbReference type="Proteomes" id="UP000293671">
    <property type="component" value="Unassembled WGS sequence"/>
</dbReference>
<keyword evidence="9 12" id="KW-0472">Membrane</keyword>
<gene>
    <name evidence="13" type="ORF">EV670_2957</name>
</gene>
<dbReference type="Pfam" id="PF02628">
    <property type="entry name" value="COX15-CtaA"/>
    <property type="match status" value="1"/>
</dbReference>
<dbReference type="GO" id="GO:0016020">
    <property type="term" value="C:membrane"/>
    <property type="evidence" value="ECO:0007669"/>
    <property type="project" value="UniProtKB-SubCell"/>
</dbReference>
<evidence type="ECO:0000256" key="6">
    <source>
        <dbReference type="ARBA" id="ARBA00023002"/>
    </source>
</evidence>
<keyword evidence="7" id="KW-0408">Iron</keyword>
<feature type="transmembrane region" description="Helical" evidence="12">
    <location>
        <begin position="177"/>
        <end position="196"/>
    </location>
</feature>
<comment type="pathway">
    <text evidence="11">Porphyrin-containing compound metabolism.</text>
</comment>
<feature type="transmembrane region" description="Helical" evidence="12">
    <location>
        <begin position="117"/>
        <end position="137"/>
    </location>
</feature>
<comment type="caution">
    <text evidence="13">The sequence shown here is derived from an EMBL/GenBank/DDBJ whole genome shotgun (WGS) entry which is preliminary data.</text>
</comment>
<dbReference type="GO" id="GO:0046872">
    <property type="term" value="F:metal ion binding"/>
    <property type="evidence" value="ECO:0007669"/>
    <property type="project" value="UniProtKB-KW"/>
</dbReference>
<evidence type="ECO:0000256" key="3">
    <source>
        <dbReference type="ARBA" id="ARBA00022692"/>
    </source>
</evidence>
<evidence type="ECO:0000256" key="12">
    <source>
        <dbReference type="SAM" id="Phobius"/>
    </source>
</evidence>
<evidence type="ECO:0000256" key="10">
    <source>
        <dbReference type="ARBA" id="ARBA00023157"/>
    </source>
</evidence>
<accession>A0A4Q7VGN3</accession>
<reference evidence="13 14" key="1">
    <citation type="submission" date="2019-02" db="EMBL/GenBank/DDBJ databases">
        <title>Genomic Encyclopedia of Type Strains, Phase IV (KMG-IV): sequencing the most valuable type-strain genomes for metagenomic binning, comparative biology and taxonomic classification.</title>
        <authorList>
            <person name="Goeker M."/>
        </authorList>
    </citation>
    <scope>NUCLEOTIDE SEQUENCE [LARGE SCALE GENOMIC DNA]</scope>
    <source>
        <strain evidence="13 14">DSM 19570</strain>
    </source>
</reference>
<dbReference type="PANTHER" id="PTHR35457">
    <property type="entry name" value="HEME A SYNTHASE"/>
    <property type="match status" value="1"/>
</dbReference>
<evidence type="ECO:0000256" key="8">
    <source>
        <dbReference type="ARBA" id="ARBA00023133"/>
    </source>
</evidence>
<dbReference type="GO" id="GO:0006784">
    <property type="term" value="P:heme A biosynthetic process"/>
    <property type="evidence" value="ECO:0007669"/>
    <property type="project" value="InterPro"/>
</dbReference>
<dbReference type="AlphaFoldDB" id="A0A4Q7VGN3"/>
<keyword evidence="2" id="KW-1003">Cell membrane</keyword>
<evidence type="ECO:0000256" key="1">
    <source>
        <dbReference type="ARBA" id="ARBA00004141"/>
    </source>
</evidence>
<evidence type="ECO:0000256" key="2">
    <source>
        <dbReference type="ARBA" id="ARBA00022475"/>
    </source>
</evidence>
<evidence type="ECO:0000256" key="9">
    <source>
        <dbReference type="ARBA" id="ARBA00023136"/>
    </source>
</evidence>